<accession>A0A167VXQ1</accession>
<evidence type="ECO:0000313" key="2">
    <source>
        <dbReference type="EMBL" id="KZP05483.1"/>
    </source>
</evidence>
<name>A0A167VXQ1_9AGAM</name>
<gene>
    <name evidence="2" type="ORF">FIBSPDRAFT_877475</name>
</gene>
<evidence type="ECO:0000256" key="1">
    <source>
        <dbReference type="SAM" id="MobiDB-lite"/>
    </source>
</evidence>
<reference evidence="2 3" key="1">
    <citation type="journal article" date="2016" name="Mol. Biol. Evol.">
        <title>Comparative Genomics of Early-Diverging Mushroom-Forming Fungi Provides Insights into the Origins of Lignocellulose Decay Capabilities.</title>
        <authorList>
            <person name="Nagy L.G."/>
            <person name="Riley R."/>
            <person name="Tritt A."/>
            <person name="Adam C."/>
            <person name="Daum C."/>
            <person name="Floudas D."/>
            <person name="Sun H."/>
            <person name="Yadav J.S."/>
            <person name="Pangilinan J."/>
            <person name="Larsson K.H."/>
            <person name="Matsuura K."/>
            <person name="Barry K."/>
            <person name="Labutti K."/>
            <person name="Kuo R."/>
            <person name="Ohm R.A."/>
            <person name="Bhattacharya S.S."/>
            <person name="Shirouzu T."/>
            <person name="Yoshinaga Y."/>
            <person name="Martin F.M."/>
            <person name="Grigoriev I.V."/>
            <person name="Hibbett D.S."/>
        </authorList>
    </citation>
    <scope>NUCLEOTIDE SEQUENCE [LARGE SCALE GENOMIC DNA]</scope>
    <source>
        <strain evidence="2 3">CBS 109695</strain>
    </source>
</reference>
<sequence>MSGPLAKSRHYRPQQRQLDKHIYGMHPSRLASTFWLMKQPTSGPRMGPKKRERVYTANGLEGELGQ</sequence>
<dbReference type="AlphaFoldDB" id="A0A167VXQ1"/>
<evidence type="ECO:0000313" key="3">
    <source>
        <dbReference type="Proteomes" id="UP000076532"/>
    </source>
</evidence>
<protein>
    <submittedName>
        <fullName evidence="2">Uncharacterized protein</fullName>
    </submittedName>
</protein>
<organism evidence="2 3">
    <name type="scientific">Athelia psychrophila</name>
    <dbReference type="NCBI Taxonomy" id="1759441"/>
    <lineage>
        <taxon>Eukaryota</taxon>
        <taxon>Fungi</taxon>
        <taxon>Dikarya</taxon>
        <taxon>Basidiomycota</taxon>
        <taxon>Agaricomycotina</taxon>
        <taxon>Agaricomycetes</taxon>
        <taxon>Agaricomycetidae</taxon>
        <taxon>Atheliales</taxon>
        <taxon>Atheliaceae</taxon>
        <taxon>Athelia</taxon>
    </lineage>
</organism>
<dbReference type="EMBL" id="KV417835">
    <property type="protein sequence ID" value="KZP05483.1"/>
    <property type="molecule type" value="Genomic_DNA"/>
</dbReference>
<feature type="region of interest" description="Disordered" evidence="1">
    <location>
        <begin position="39"/>
        <end position="66"/>
    </location>
</feature>
<dbReference type="Proteomes" id="UP000076532">
    <property type="component" value="Unassembled WGS sequence"/>
</dbReference>
<keyword evidence="3" id="KW-1185">Reference proteome</keyword>
<proteinExistence type="predicted"/>